<sequence length="223" mass="25953">MRRSRKLSILNEVKYNQVETDLSFPVHHKHQRQDSLSLSHQLNEIESLDVEQLISKAYDEAIRMVKHSRMLDTLNQCNIHNLNDLSEYVFHTLNKNSRMINYSLPAANTIDDEFGLDEENDDNDNGNYSQNLLDVETVSTSQNDDESDDEEDTFNSTKSEFDGIRVVDNIKPDFRQSYFKIKINDNIKYLHKQSACWLLSNNTTTLSTDRLSRVRQQMASSNK</sequence>
<gene>
    <name evidence="2" type="ORF">EDS130_LOCUS45672</name>
    <name evidence="3" type="ORF">XAT740_LOCUS52527</name>
</gene>
<evidence type="ECO:0000313" key="2">
    <source>
        <dbReference type="EMBL" id="CAF1546191.1"/>
    </source>
</evidence>
<dbReference type="OrthoDB" id="10054663at2759"/>
<dbReference type="EMBL" id="CAJNOJ010001199">
    <property type="protein sequence ID" value="CAF1546191.1"/>
    <property type="molecule type" value="Genomic_DNA"/>
</dbReference>
<feature type="region of interest" description="Disordered" evidence="1">
    <location>
        <begin position="138"/>
        <end position="157"/>
    </location>
</feature>
<dbReference type="Proteomes" id="UP000663828">
    <property type="component" value="Unassembled WGS sequence"/>
</dbReference>
<name>A0A816DLC5_ADIRI</name>
<dbReference type="AlphaFoldDB" id="A0A816DLC5"/>
<evidence type="ECO:0000256" key="1">
    <source>
        <dbReference type="SAM" id="MobiDB-lite"/>
    </source>
</evidence>
<keyword evidence="4" id="KW-1185">Reference proteome</keyword>
<proteinExistence type="predicted"/>
<dbReference type="Proteomes" id="UP000663852">
    <property type="component" value="Unassembled WGS sequence"/>
</dbReference>
<comment type="caution">
    <text evidence="3">The sequence shown here is derived from an EMBL/GenBank/DDBJ whole genome shotgun (WGS) entry which is preliminary data.</text>
</comment>
<organism evidence="3 4">
    <name type="scientific">Adineta ricciae</name>
    <name type="common">Rotifer</name>
    <dbReference type="NCBI Taxonomy" id="249248"/>
    <lineage>
        <taxon>Eukaryota</taxon>
        <taxon>Metazoa</taxon>
        <taxon>Spiralia</taxon>
        <taxon>Gnathifera</taxon>
        <taxon>Rotifera</taxon>
        <taxon>Eurotatoria</taxon>
        <taxon>Bdelloidea</taxon>
        <taxon>Adinetida</taxon>
        <taxon>Adinetidae</taxon>
        <taxon>Adineta</taxon>
    </lineage>
</organism>
<evidence type="ECO:0000313" key="3">
    <source>
        <dbReference type="EMBL" id="CAF1636228.1"/>
    </source>
</evidence>
<accession>A0A816DLC5</accession>
<evidence type="ECO:0000313" key="4">
    <source>
        <dbReference type="Proteomes" id="UP000663828"/>
    </source>
</evidence>
<reference evidence="3" key="1">
    <citation type="submission" date="2021-02" db="EMBL/GenBank/DDBJ databases">
        <authorList>
            <person name="Nowell W R."/>
        </authorList>
    </citation>
    <scope>NUCLEOTIDE SEQUENCE</scope>
</reference>
<dbReference type="EMBL" id="CAJNOR010008687">
    <property type="protein sequence ID" value="CAF1636228.1"/>
    <property type="molecule type" value="Genomic_DNA"/>
</dbReference>
<feature type="compositionally biased region" description="Acidic residues" evidence="1">
    <location>
        <begin position="143"/>
        <end position="153"/>
    </location>
</feature>
<protein>
    <submittedName>
        <fullName evidence="3">Uncharacterized protein</fullName>
    </submittedName>
</protein>